<name>A0A0F9APM5_9ZZZZ</name>
<proteinExistence type="predicted"/>
<sequence length="66" mass="7441">MSTLDEFATTFNSTFSQADIMRMLSFGFDIVPEELLAVCAAKRNLVLQDKELSIILEDKTRSLVLI</sequence>
<gene>
    <name evidence="1" type="ORF">LCGC14_2544660</name>
</gene>
<comment type="caution">
    <text evidence="1">The sequence shown here is derived from an EMBL/GenBank/DDBJ whole genome shotgun (WGS) entry which is preliminary data.</text>
</comment>
<dbReference type="AlphaFoldDB" id="A0A0F9APM5"/>
<protein>
    <submittedName>
        <fullName evidence="1">Uncharacterized protein</fullName>
    </submittedName>
</protein>
<evidence type="ECO:0000313" key="1">
    <source>
        <dbReference type="EMBL" id="KKL11554.1"/>
    </source>
</evidence>
<organism evidence="1">
    <name type="scientific">marine sediment metagenome</name>
    <dbReference type="NCBI Taxonomy" id="412755"/>
    <lineage>
        <taxon>unclassified sequences</taxon>
        <taxon>metagenomes</taxon>
        <taxon>ecological metagenomes</taxon>
    </lineage>
</organism>
<reference evidence="1" key="1">
    <citation type="journal article" date="2015" name="Nature">
        <title>Complex archaea that bridge the gap between prokaryotes and eukaryotes.</title>
        <authorList>
            <person name="Spang A."/>
            <person name="Saw J.H."/>
            <person name="Jorgensen S.L."/>
            <person name="Zaremba-Niedzwiedzka K."/>
            <person name="Martijn J."/>
            <person name="Lind A.E."/>
            <person name="van Eijk R."/>
            <person name="Schleper C."/>
            <person name="Guy L."/>
            <person name="Ettema T.J."/>
        </authorList>
    </citation>
    <scope>NUCLEOTIDE SEQUENCE</scope>
</reference>
<accession>A0A0F9APM5</accession>
<dbReference type="EMBL" id="LAZR01041604">
    <property type="protein sequence ID" value="KKL11554.1"/>
    <property type="molecule type" value="Genomic_DNA"/>
</dbReference>